<evidence type="ECO:0000256" key="2">
    <source>
        <dbReference type="ARBA" id="ARBA00023015"/>
    </source>
</evidence>
<keyword evidence="4" id="KW-0238">DNA-binding</keyword>
<dbReference type="CDD" id="cd06171">
    <property type="entry name" value="Sigma70_r4"/>
    <property type="match status" value="1"/>
</dbReference>
<dbReference type="Pfam" id="PF04545">
    <property type="entry name" value="Sigma70_r4"/>
    <property type="match status" value="1"/>
</dbReference>
<keyword evidence="2" id="KW-0805">Transcription regulation</keyword>
<dbReference type="EMBL" id="JAUKPO010000010">
    <property type="protein sequence ID" value="MDO1448220.1"/>
    <property type="molecule type" value="Genomic_DNA"/>
</dbReference>
<feature type="domain" description="RNA polymerase sigma-70 region 4" evidence="7">
    <location>
        <begin position="122"/>
        <end position="170"/>
    </location>
</feature>
<evidence type="ECO:0000313" key="8">
    <source>
        <dbReference type="EMBL" id="MDO1448220.1"/>
    </source>
</evidence>
<evidence type="ECO:0000256" key="3">
    <source>
        <dbReference type="ARBA" id="ARBA00023082"/>
    </source>
</evidence>
<evidence type="ECO:0000256" key="1">
    <source>
        <dbReference type="ARBA" id="ARBA00010641"/>
    </source>
</evidence>
<dbReference type="Pfam" id="PF04542">
    <property type="entry name" value="Sigma70_r2"/>
    <property type="match status" value="1"/>
</dbReference>
<protein>
    <submittedName>
        <fullName evidence="8">Sigma-70 family RNA polymerase sigma factor</fullName>
    </submittedName>
</protein>
<reference evidence="8" key="1">
    <citation type="submission" date="2023-07" db="EMBL/GenBank/DDBJ databases">
        <title>The genome sequence of Rhodocytophaga aerolata KACC 12507.</title>
        <authorList>
            <person name="Zhang X."/>
        </authorList>
    </citation>
    <scope>NUCLEOTIDE SEQUENCE</scope>
    <source>
        <strain evidence="8">KACC 12507</strain>
    </source>
</reference>
<dbReference type="PANTHER" id="PTHR43133">
    <property type="entry name" value="RNA POLYMERASE ECF-TYPE SIGMA FACTO"/>
    <property type="match status" value="1"/>
</dbReference>
<evidence type="ECO:0000259" key="7">
    <source>
        <dbReference type="Pfam" id="PF04545"/>
    </source>
</evidence>
<evidence type="ECO:0000256" key="5">
    <source>
        <dbReference type="ARBA" id="ARBA00023163"/>
    </source>
</evidence>
<dbReference type="SUPFAM" id="SSF88946">
    <property type="entry name" value="Sigma2 domain of RNA polymerase sigma factors"/>
    <property type="match status" value="1"/>
</dbReference>
<dbReference type="Gene3D" id="1.10.10.10">
    <property type="entry name" value="Winged helix-like DNA-binding domain superfamily/Winged helix DNA-binding domain"/>
    <property type="match status" value="1"/>
</dbReference>
<dbReference type="InterPro" id="IPR013324">
    <property type="entry name" value="RNA_pol_sigma_r3/r4-like"/>
</dbReference>
<keyword evidence="3" id="KW-0731">Sigma factor</keyword>
<evidence type="ECO:0000259" key="6">
    <source>
        <dbReference type="Pfam" id="PF04542"/>
    </source>
</evidence>
<accession>A0ABT8R7Z0</accession>
<gene>
    <name evidence="8" type="ORF">Q0590_18240</name>
</gene>
<dbReference type="PANTHER" id="PTHR43133:SF8">
    <property type="entry name" value="RNA POLYMERASE SIGMA FACTOR HI_1459-RELATED"/>
    <property type="match status" value="1"/>
</dbReference>
<name>A0ABT8R7Z0_9BACT</name>
<dbReference type="Gene3D" id="1.10.1740.10">
    <property type="match status" value="1"/>
</dbReference>
<dbReference type="InterPro" id="IPR036388">
    <property type="entry name" value="WH-like_DNA-bd_sf"/>
</dbReference>
<dbReference type="RefSeq" id="WP_302039021.1">
    <property type="nucleotide sequence ID" value="NZ_JAUKPO010000010.1"/>
</dbReference>
<keyword evidence="5" id="KW-0804">Transcription</keyword>
<dbReference type="SUPFAM" id="SSF88659">
    <property type="entry name" value="Sigma3 and sigma4 domains of RNA polymerase sigma factors"/>
    <property type="match status" value="1"/>
</dbReference>
<proteinExistence type="inferred from homology"/>
<dbReference type="InterPro" id="IPR014284">
    <property type="entry name" value="RNA_pol_sigma-70_dom"/>
</dbReference>
<organism evidence="8 9">
    <name type="scientific">Rhodocytophaga aerolata</name>
    <dbReference type="NCBI Taxonomy" id="455078"/>
    <lineage>
        <taxon>Bacteria</taxon>
        <taxon>Pseudomonadati</taxon>
        <taxon>Bacteroidota</taxon>
        <taxon>Cytophagia</taxon>
        <taxon>Cytophagales</taxon>
        <taxon>Rhodocytophagaceae</taxon>
        <taxon>Rhodocytophaga</taxon>
    </lineage>
</organism>
<feature type="domain" description="RNA polymerase sigma-70 region 2" evidence="6">
    <location>
        <begin position="20"/>
        <end position="87"/>
    </location>
</feature>
<sequence>MDEHLLIEAAKKDLTQFSRLYDLYFERIFRFVYRRTDDEMVADDLTSQTFLQAMTHLAAYEYRRVSFAAWLYKIAMNEIHQYYRKTKATPLFSLDQHLLETLMEEGGSIVREENLQELTKFLEQLPSHEITMLQLRFFESKSFKEIAYILDMKESAAKMCTYRAIQKLKKHFAQLTGN</sequence>
<dbReference type="InterPro" id="IPR007627">
    <property type="entry name" value="RNA_pol_sigma70_r2"/>
</dbReference>
<evidence type="ECO:0000256" key="4">
    <source>
        <dbReference type="ARBA" id="ARBA00023125"/>
    </source>
</evidence>
<keyword evidence="9" id="KW-1185">Reference proteome</keyword>
<dbReference type="InterPro" id="IPR013325">
    <property type="entry name" value="RNA_pol_sigma_r2"/>
</dbReference>
<dbReference type="InterPro" id="IPR007630">
    <property type="entry name" value="RNA_pol_sigma70_r4"/>
</dbReference>
<comment type="similarity">
    <text evidence="1">Belongs to the sigma-70 factor family. ECF subfamily.</text>
</comment>
<comment type="caution">
    <text evidence="8">The sequence shown here is derived from an EMBL/GenBank/DDBJ whole genome shotgun (WGS) entry which is preliminary data.</text>
</comment>
<dbReference type="NCBIfam" id="TIGR02937">
    <property type="entry name" value="sigma70-ECF"/>
    <property type="match status" value="1"/>
</dbReference>
<dbReference type="InterPro" id="IPR039425">
    <property type="entry name" value="RNA_pol_sigma-70-like"/>
</dbReference>
<evidence type="ECO:0000313" key="9">
    <source>
        <dbReference type="Proteomes" id="UP001168528"/>
    </source>
</evidence>
<dbReference type="Proteomes" id="UP001168528">
    <property type="component" value="Unassembled WGS sequence"/>
</dbReference>